<evidence type="ECO:0000256" key="2">
    <source>
        <dbReference type="ARBA" id="ARBA00022737"/>
    </source>
</evidence>
<evidence type="ECO:0000256" key="4">
    <source>
        <dbReference type="ARBA" id="ARBA00023786"/>
    </source>
</evidence>
<dbReference type="KEGG" id="dzi:111289936"/>
<keyword evidence="3 5" id="KW-0175">Coiled coil</keyword>
<dbReference type="PROSITE" id="PS51450">
    <property type="entry name" value="LRR"/>
    <property type="match status" value="2"/>
</dbReference>
<organism evidence="7 8">
    <name type="scientific">Durio zibethinus</name>
    <name type="common">Durian</name>
    <dbReference type="NCBI Taxonomy" id="66656"/>
    <lineage>
        <taxon>Eukaryota</taxon>
        <taxon>Viridiplantae</taxon>
        <taxon>Streptophyta</taxon>
        <taxon>Embryophyta</taxon>
        <taxon>Tracheophyta</taxon>
        <taxon>Spermatophyta</taxon>
        <taxon>Magnoliopsida</taxon>
        <taxon>eudicotyledons</taxon>
        <taxon>Gunneridae</taxon>
        <taxon>Pentapetalae</taxon>
        <taxon>rosids</taxon>
        <taxon>malvids</taxon>
        <taxon>Malvales</taxon>
        <taxon>Malvaceae</taxon>
        <taxon>Helicteroideae</taxon>
        <taxon>Durio</taxon>
    </lineage>
</organism>
<gene>
    <name evidence="8" type="primary">LOC111289936</name>
</gene>
<dbReference type="InterPro" id="IPR003591">
    <property type="entry name" value="Leu-rich_rpt_typical-subtyp"/>
</dbReference>
<reference evidence="8" key="1">
    <citation type="submission" date="2025-08" db="UniProtKB">
        <authorList>
            <consortium name="RefSeq"/>
        </authorList>
    </citation>
    <scope>IDENTIFICATION</scope>
    <source>
        <tissue evidence="8">Fruit stalk</tissue>
    </source>
</reference>
<dbReference type="Pfam" id="PF13855">
    <property type="entry name" value="LRR_8"/>
    <property type="match status" value="2"/>
</dbReference>
<dbReference type="Proteomes" id="UP000515121">
    <property type="component" value="Unplaced"/>
</dbReference>
<dbReference type="FunFam" id="3.80.10.10:FF:000610">
    <property type="entry name" value="Plant intracellular Ras-group-related LRR protein 9"/>
    <property type="match status" value="1"/>
</dbReference>
<dbReference type="PRINTS" id="PR00019">
    <property type="entry name" value="LEURICHRPT"/>
</dbReference>
<dbReference type="InterPro" id="IPR050216">
    <property type="entry name" value="LRR_domain-containing"/>
</dbReference>
<protein>
    <submittedName>
        <fullName evidence="8">Plant intracellular Ras-group-related LRR protein 9-like</fullName>
    </submittedName>
</protein>
<dbReference type="FunFam" id="3.80.10.10:FF:000746">
    <property type="entry name" value="Plant intracellular Ras-group-related LRR protein 2"/>
    <property type="match status" value="1"/>
</dbReference>
<comment type="similarity">
    <text evidence="4">Belongs to the SHOC2 family.</text>
</comment>
<dbReference type="InterPro" id="IPR001611">
    <property type="entry name" value="Leu-rich_rpt"/>
</dbReference>
<dbReference type="PANTHER" id="PTHR48051">
    <property type="match status" value="1"/>
</dbReference>
<keyword evidence="2" id="KW-0677">Repeat</keyword>
<dbReference type="Gene3D" id="3.80.10.10">
    <property type="entry name" value="Ribonuclease Inhibitor"/>
    <property type="match status" value="2"/>
</dbReference>
<dbReference type="InterPro" id="IPR032675">
    <property type="entry name" value="LRR_dom_sf"/>
</dbReference>
<dbReference type="SMART" id="SM00369">
    <property type="entry name" value="LRR_TYP"/>
    <property type="match status" value="7"/>
</dbReference>
<evidence type="ECO:0000256" key="5">
    <source>
        <dbReference type="SAM" id="Coils"/>
    </source>
</evidence>
<evidence type="ECO:0000256" key="3">
    <source>
        <dbReference type="ARBA" id="ARBA00023054"/>
    </source>
</evidence>
<evidence type="ECO:0000313" key="7">
    <source>
        <dbReference type="Proteomes" id="UP000515121"/>
    </source>
</evidence>
<keyword evidence="1" id="KW-0433">Leucine-rich repeat</keyword>
<dbReference type="OrthoDB" id="1668230at2759"/>
<dbReference type="SMART" id="SM00364">
    <property type="entry name" value="LRR_BAC"/>
    <property type="match status" value="7"/>
</dbReference>
<dbReference type="GO" id="GO:0005737">
    <property type="term" value="C:cytoplasm"/>
    <property type="evidence" value="ECO:0007669"/>
    <property type="project" value="TreeGrafter"/>
</dbReference>
<dbReference type="GeneID" id="111289936"/>
<dbReference type="PANTHER" id="PTHR48051:SF54">
    <property type="entry name" value="LEUCINE-RICH REPEAT-CONTAINING PROTEIN"/>
    <property type="match status" value="1"/>
</dbReference>
<dbReference type="RefSeq" id="XP_022737035.1">
    <property type="nucleotide sequence ID" value="XM_022881300.1"/>
</dbReference>
<evidence type="ECO:0000256" key="6">
    <source>
        <dbReference type="SAM" id="MobiDB-lite"/>
    </source>
</evidence>
<evidence type="ECO:0000313" key="8">
    <source>
        <dbReference type="RefSeq" id="XP_022737035.1"/>
    </source>
</evidence>
<dbReference type="AlphaFoldDB" id="A0A6P5Y9I7"/>
<dbReference type="SUPFAM" id="SSF52058">
    <property type="entry name" value="L domain-like"/>
    <property type="match status" value="1"/>
</dbReference>
<evidence type="ECO:0000256" key="1">
    <source>
        <dbReference type="ARBA" id="ARBA00022614"/>
    </source>
</evidence>
<proteinExistence type="inferred from homology"/>
<feature type="region of interest" description="Disordered" evidence="6">
    <location>
        <begin position="36"/>
        <end position="64"/>
    </location>
</feature>
<name>A0A6P5Y9I7_DURZI</name>
<feature type="coiled-coil region" evidence="5">
    <location>
        <begin position="134"/>
        <end position="196"/>
    </location>
</feature>
<keyword evidence="7" id="KW-1185">Reference proteome</keyword>
<sequence>MDPNPKSYPLLSYVMSRFPSIGPTSKLLSTPRFDHAFDLEQPPPIHDPSAPSSSTNPPQIADQMPQLSHPNVLAFMTHAVSDVAQTRSILQTLGPRPDHESVDMARSKLAEIESSLSKSMEELVLSPRPMELDRVEWRARLADEEQQIRQQVDKEKSIYKSILQLDEMHEAYGKLLKEAEERLVKIYEKAGKVAENSEVVEEDNVNVDVVGVLEEAQGRGLQRVDLSARKLRLLPGAFGKITGLLFLNLSSNQLEVIPDSIAGLEKLEELNLSSNLLESLPDSIGLLQNLKILDVSGNKLNALPDTICHCRSLIELDVSFNSLSYLPTNLGNELGNLQGLSIHLNKIRSLPTSIGEMTSLRFLDAHFNELSGLPDEIGRLTNLEILNLSSNFSDLRELPDTLGELTNLKELDLSNNQIQALPDTFGRLEKLTKLKLQQNPLVIPPLEIVNLGVDAVKTFMAKRWLDILVEKERKCMLEVNEQAQTGWLTRSASWLKNYVSVVGESVSGYLGAAGGSPRDPYLDEQR</sequence>
<dbReference type="Pfam" id="PF00560">
    <property type="entry name" value="LRR_1"/>
    <property type="match status" value="1"/>
</dbReference>
<dbReference type="GO" id="GO:0055046">
    <property type="term" value="P:microgametogenesis"/>
    <property type="evidence" value="ECO:0007669"/>
    <property type="project" value="UniProtKB-ARBA"/>
</dbReference>
<accession>A0A6P5Y9I7</accession>